<accession>A0A1H3P0U5</accession>
<gene>
    <name evidence="2" type="ORF">SAMN05660209_04152</name>
</gene>
<dbReference type="RefSeq" id="WP_211517207.1">
    <property type="nucleotide sequence ID" value="NZ_FNOT01000014.1"/>
</dbReference>
<reference evidence="3" key="1">
    <citation type="submission" date="2016-10" db="EMBL/GenBank/DDBJ databases">
        <authorList>
            <person name="Varghese N."/>
            <person name="Submissions S."/>
        </authorList>
    </citation>
    <scope>NUCLEOTIDE SEQUENCE [LARGE SCALE GENOMIC DNA]</scope>
    <source>
        <strain evidence="3">DSM 45422</strain>
    </source>
</reference>
<dbReference type="InterPro" id="IPR036388">
    <property type="entry name" value="WH-like_DNA-bd_sf"/>
</dbReference>
<feature type="domain" description="HTH luxR-type" evidence="1">
    <location>
        <begin position="1"/>
        <end position="31"/>
    </location>
</feature>
<dbReference type="Gene3D" id="1.10.10.10">
    <property type="entry name" value="Winged helix-like DNA-binding domain superfamily/Winged helix DNA-binding domain"/>
    <property type="match status" value="1"/>
</dbReference>
<dbReference type="AlphaFoldDB" id="A0A1H3P0U5"/>
<dbReference type="EMBL" id="FNOT01000014">
    <property type="protein sequence ID" value="SDY94405.1"/>
    <property type="molecule type" value="Genomic_DNA"/>
</dbReference>
<proteinExistence type="predicted"/>
<dbReference type="PROSITE" id="PS50043">
    <property type="entry name" value="HTH_LUXR_2"/>
    <property type="match status" value="1"/>
</dbReference>
<evidence type="ECO:0000259" key="1">
    <source>
        <dbReference type="PROSITE" id="PS50043"/>
    </source>
</evidence>
<protein>
    <recommendedName>
        <fullName evidence="1">HTH luxR-type domain-containing protein</fullName>
    </recommendedName>
</protein>
<evidence type="ECO:0000313" key="2">
    <source>
        <dbReference type="EMBL" id="SDY94405.1"/>
    </source>
</evidence>
<dbReference type="InterPro" id="IPR016032">
    <property type="entry name" value="Sig_transdc_resp-reg_C-effctor"/>
</dbReference>
<dbReference type="GO" id="GO:0003677">
    <property type="term" value="F:DNA binding"/>
    <property type="evidence" value="ECO:0007669"/>
    <property type="project" value="InterPro"/>
</dbReference>
<name>A0A1H3P0U5_9ACTN</name>
<dbReference type="Proteomes" id="UP000198921">
    <property type="component" value="Unassembled WGS sequence"/>
</dbReference>
<organism evidence="2 3">
    <name type="scientific">Geodermatophilus africanus</name>
    <dbReference type="NCBI Taxonomy" id="1137993"/>
    <lineage>
        <taxon>Bacteria</taxon>
        <taxon>Bacillati</taxon>
        <taxon>Actinomycetota</taxon>
        <taxon>Actinomycetes</taxon>
        <taxon>Geodermatophilales</taxon>
        <taxon>Geodermatophilaceae</taxon>
        <taxon>Geodermatophilus</taxon>
    </lineage>
</organism>
<sequence length="42" mass="4707">MTTVKTHVASLMERHGKSNRVHLAILAVRHDMVPALEASDRQ</sequence>
<keyword evidence="3" id="KW-1185">Reference proteome</keyword>
<evidence type="ECO:0000313" key="3">
    <source>
        <dbReference type="Proteomes" id="UP000198921"/>
    </source>
</evidence>
<dbReference type="InterPro" id="IPR000792">
    <property type="entry name" value="Tscrpt_reg_LuxR_C"/>
</dbReference>
<dbReference type="SUPFAM" id="SSF46894">
    <property type="entry name" value="C-terminal effector domain of the bipartite response regulators"/>
    <property type="match status" value="1"/>
</dbReference>
<dbReference type="GO" id="GO:0006355">
    <property type="term" value="P:regulation of DNA-templated transcription"/>
    <property type="evidence" value="ECO:0007669"/>
    <property type="project" value="InterPro"/>
</dbReference>